<reference evidence="2" key="1">
    <citation type="journal article" date="2008" name="Nat. Genet.">
        <title>The Pristionchus pacificus genome provides a unique perspective on nematode lifestyle and parasitism.</title>
        <authorList>
            <person name="Dieterich C."/>
            <person name="Clifton S.W."/>
            <person name="Schuster L.N."/>
            <person name="Chinwalla A."/>
            <person name="Delehaunty K."/>
            <person name="Dinkelacker I."/>
            <person name="Fulton L."/>
            <person name="Fulton R."/>
            <person name="Godfrey J."/>
            <person name="Minx P."/>
            <person name="Mitreva M."/>
            <person name="Roeseler W."/>
            <person name="Tian H."/>
            <person name="Witte H."/>
            <person name="Yang S.P."/>
            <person name="Wilson R.K."/>
            <person name="Sommer R.J."/>
        </authorList>
    </citation>
    <scope>NUCLEOTIDE SEQUENCE [LARGE SCALE GENOMIC DNA]</scope>
    <source>
        <strain evidence="2">PS312</strain>
    </source>
</reference>
<evidence type="ECO:0000313" key="2">
    <source>
        <dbReference type="Proteomes" id="UP000005239"/>
    </source>
</evidence>
<sequence length="62" mass="7051">MNVPEQIVIVSSLFIDTNSYIDGRQAASEQVRQAFDDVVHSYINCRKEASEQICDAFDDIVR</sequence>
<accession>A0A2A6BL38</accession>
<dbReference type="EnsemblMetazoa" id="PPA32719.1">
    <property type="protein sequence ID" value="PPA32719.1"/>
    <property type="gene ID" value="WBGene00205579"/>
</dbReference>
<protein>
    <submittedName>
        <fullName evidence="1">Uncharacterized protein</fullName>
    </submittedName>
</protein>
<dbReference type="Proteomes" id="UP000005239">
    <property type="component" value="Unassembled WGS sequence"/>
</dbReference>
<dbReference type="AlphaFoldDB" id="A0A2A6BL38"/>
<keyword evidence="2" id="KW-1185">Reference proteome</keyword>
<evidence type="ECO:0000313" key="1">
    <source>
        <dbReference type="EnsemblMetazoa" id="PPA32719.1"/>
    </source>
</evidence>
<organism evidence="1 2">
    <name type="scientific">Pristionchus pacificus</name>
    <name type="common">Parasitic nematode worm</name>
    <dbReference type="NCBI Taxonomy" id="54126"/>
    <lineage>
        <taxon>Eukaryota</taxon>
        <taxon>Metazoa</taxon>
        <taxon>Ecdysozoa</taxon>
        <taxon>Nematoda</taxon>
        <taxon>Chromadorea</taxon>
        <taxon>Rhabditida</taxon>
        <taxon>Rhabditina</taxon>
        <taxon>Diplogasteromorpha</taxon>
        <taxon>Diplogasteroidea</taxon>
        <taxon>Neodiplogasteridae</taxon>
        <taxon>Pristionchus</taxon>
    </lineage>
</organism>
<proteinExistence type="predicted"/>
<accession>A0A8R1YQU1</accession>
<reference evidence="1" key="2">
    <citation type="submission" date="2022-06" db="UniProtKB">
        <authorList>
            <consortium name="EnsemblMetazoa"/>
        </authorList>
    </citation>
    <scope>IDENTIFICATION</scope>
    <source>
        <strain evidence="1">PS312</strain>
    </source>
</reference>
<name>A0A2A6BL38_PRIPA</name>
<gene>
    <name evidence="1" type="primary">WBGene00205579</name>
</gene>